<dbReference type="PANTHER" id="PTHR46814:SF1">
    <property type="entry name" value="EGALITARIAN, ISOFORM B"/>
    <property type="match status" value="1"/>
</dbReference>
<dbReference type="PaxDb" id="121845-A0A1S3D675"/>
<feature type="domain" description="3'-5' exonuclease" evidence="2">
    <location>
        <begin position="184"/>
        <end position="351"/>
    </location>
</feature>
<reference evidence="4" key="1">
    <citation type="submission" date="2025-08" db="UniProtKB">
        <authorList>
            <consortium name="RefSeq"/>
        </authorList>
    </citation>
    <scope>IDENTIFICATION</scope>
</reference>
<dbReference type="InterPro" id="IPR036397">
    <property type="entry name" value="RNaseH_sf"/>
</dbReference>
<organism evidence="3 4">
    <name type="scientific">Diaphorina citri</name>
    <name type="common">Asian citrus psyllid</name>
    <dbReference type="NCBI Taxonomy" id="121845"/>
    <lineage>
        <taxon>Eukaryota</taxon>
        <taxon>Metazoa</taxon>
        <taxon>Ecdysozoa</taxon>
        <taxon>Arthropoda</taxon>
        <taxon>Hexapoda</taxon>
        <taxon>Insecta</taxon>
        <taxon>Pterygota</taxon>
        <taxon>Neoptera</taxon>
        <taxon>Paraneoptera</taxon>
        <taxon>Hemiptera</taxon>
        <taxon>Sternorrhyncha</taxon>
        <taxon>Psylloidea</taxon>
        <taxon>Psyllidae</taxon>
        <taxon>Diaphorininae</taxon>
        <taxon>Diaphorina</taxon>
    </lineage>
</organism>
<dbReference type="GO" id="GO:0006139">
    <property type="term" value="P:nucleobase-containing compound metabolic process"/>
    <property type="evidence" value="ECO:0007669"/>
    <property type="project" value="InterPro"/>
</dbReference>
<gene>
    <name evidence="4" type="primary">LOC103512282</name>
</gene>
<dbReference type="AlphaFoldDB" id="A0A1S3D675"/>
<dbReference type="PANTHER" id="PTHR46814">
    <property type="entry name" value="EGALITARIAN, ISOFORM B"/>
    <property type="match status" value="1"/>
</dbReference>
<dbReference type="SUPFAM" id="SSF53098">
    <property type="entry name" value="Ribonuclease H-like"/>
    <property type="match status" value="1"/>
</dbReference>
<sequence>MAPEREGFEAPRRPTAPYALADRKHSHSPTGKGLVLVEQLFHSVTSNYSEETWSPFFKNPQDLLTFLKMHSNVFNIQSNTVKLVDNITHTNSSSPEQANGKVLKNNAINLTQIPLSPPESKANLTHSSPPASLAQNQTFKQRFNSLVLKTIAQNTEKDQRYPSSNGGYVANNSDNFKTKVLQNTKVITNIKECSSVVEELMRNELVTFDCEGINPGIKGQITLFSLGLLSGQVYIFDLVTCPEVVGTGGLSKLLESENVIKVIHDCRNDSILLYEQFGITLRNVFDTQRRTLSIMRFGYRPSGDVLHLSASALKVESAACTQNGRNIVLSNREIRLLRYLELTEEEKEKVKASYKVARKLEKLEGRNREGEEGEMLSLDSVISGRSTPSDSGSCSGDIISPTEPLSLTDSMLLMDDILSDSRLDQLDRIERIEAILTAATSHVEQNSPTKRPALVDSAAQTVSTGDIVITKVFVNEEDQEKEEKIVSPKKYKR</sequence>
<dbReference type="Gene3D" id="3.30.420.10">
    <property type="entry name" value="Ribonuclease H-like superfamily/Ribonuclease H"/>
    <property type="match status" value="1"/>
</dbReference>
<dbReference type="GO" id="GO:0003676">
    <property type="term" value="F:nucleic acid binding"/>
    <property type="evidence" value="ECO:0007669"/>
    <property type="project" value="InterPro"/>
</dbReference>
<dbReference type="GeneID" id="103512282"/>
<evidence type="ECO:0000313" key="3">
    <source>
        <dbReference type="Proteomes" id="UP000079169"/>
    </source>
</evidence>
<name>A0A1S3D675_DIACI</name>
<dbReference type="Pfam" id="PF01612">
    <property type="entry name" value="DNA_pol_A_exo1"/>
    <property type="match status" value="1"/>
</dbReference>
<dbReference type="InterPro" id="IPR056589">
    <property type="entry name" value="WH_Egal-1"/>
</dbReference>
<dbReference type="KEGG" id="dci:103512282"/>
<dbReference type="SMART" id="SM00474">
    <property type="entry name" value="35EXOc"/>
    <property type="match status" value="1"/>
</dbReference>
<evidence type="ECO:0000256" key="1">
    <source>
        <dbReference type="SAM" id="MobiDB-lite"/>
    </source>
</evidence>
<dbReference type="Proteomes" id="UP000079169">
    <property type="component" value="Unplaced"/>
</dbReference>
<dbReference type="GO" id="GO:0008408">
    <property type="term" value="F:3'-5' exonuclease activity"/>
    <property type="evidence" value="ECO:0007669"/>
    <property type="project" value="InterPro"/>
</dbReference>
<protein>
    <submittedName>
        <fullName evidence="4">Uncharacterized protein LOC103512282</fullName>
    </submittedName>
</protein>
<feature type="compositionally biased region" description="Basic and acidic residues" evidence="1">
    <location>
        <begin position="1"/>
        <end position="12"/>
    </location>
</feature>
<evidence type="ECO:0000313" key="4">
    <source>
        <dbReference type="RefSeq" id="XP_008475260.2"/>
    </source>
</evidence>
<dbReference type="STRING" id="121845.A0A1S3D675"/>
<dbReference type="RefSeq" id="XP_008475260.2">
    <property type="nucleotide sequence ID" value="XM_008477038.3"/>
</dbReference>
<dbReference type="Pfam" id="PF23713">
    <property type="entry name" value="WHD_Egal"/>
    <property type="match status" value="1"/>
</dbReference>
<keyword evidence="3" id="KW-1185">Reference proteome</keyword>
<feature type="region of interest" description="Disordered" evidence="1">
    <location>
        <begin position="1"/>
        <end position="30"/>
    </location>
</feature>
<accession>A0A1S3D675</accession>
<dbReference type="InterPro" id="IPR002562">
    <property type="entry name" value="3'-5'_exonuclease_dom"/>
</dbReference>
<proteinExistence type="predicted"/>
<evidence type="ECO:0000259" key="2">
    <source>
        <dbReference type="SMART" id="SM00474"/>
    </source>
</evidence>
<dbReference type="InterPro" id="IPR012337">
    <property type="entry name" value="RNaseH-like_sf"/>
</dbReference>